<evidence type="ECO:0000313" key="2">
    <source>
        <dbReference type="EMBL" id="MYL20472.1"/>
    </source>
</evidence>
<evidence type="ECO:0000256" key="1">
    <source>
        <dbReference type="SAM" id="MobiDB-lite"/>
    </source>
</evidence>
<feature type="region of interest" description="Disordered" evidence="1">
    <location>
        <begin position="37"/>
        <end position="59"/>
    </location>
</feature>
<comment type="caution">
    <text evidence="2">The sequence shown here is derived from an EMBL/GenBank/DDBJ whole genome shotgun (WGS) entry which is preliminary data.</text>
</comment>
<gene>
    <name evidence="2" type="ORF">GLW04_11265</name>
</gene>
<dbReference type="EMBL" id="WMET01000002">
    <property type="protein sequence ID" value="MYL20472.1"/>
    <property type="molecule type" value="Genomic_DNA"/>
</dbReference>
<feature type="compositionally biased region" description="Basic and acidic residues" evidence="1">
    <location>
        <begin position="49"/>
        <end position="59"/>
    </location>
</feature>
<dbReference type="Proteomes" id="UP000460949">
    <property type="component" value="Unassembled WGS sequence"/>
</dbReference>
<name>A0A845DVY1_9BACI</name>
<protein>
    <submittedName>
        <fullName evidence="2">Uncharacterized protein</fullName>
    </submittedName>
</protein>
<organism evidence="2 3">
    <name type="scientific">Halobacillus litoralis</name>
    <dbReference type="NCBI Taxonomy" id="45668"/>
    <lineage>
        <taxon>Bacteria</taxon>
        <taxon>Bacillati</taxon>
        <taxon>Bacillota</taxon>
        <taxon>Bacilli</taxon>
        <taxon>Bacillales</taxon>
        <taxon>Bacillaceae</taxon>
        <taxon>Halobacillus</taxon>
    </lineage>
</organism>
<sequence>MVMAAGTARTEDPLGLRNFLTKSVEAVPAAGIHRQAIRENQQQPLTASLDREKFSVTPR</sequence>
<reference evidence="2 3" key="1">
    <citation type="submission" date="2019-11" db="EMBL/GenBank/DDBJ databases">
        <title>Genome sequences of 17 halophilic strains isolated from different environments.</title>
        <authorList>
            <person name="Furrow R.E."/>
        </authorList>
    </citation>
    <scope>NUCLEOTIDE SEQUENCE [LARGE SCALE GENOMIC DNA]</scope>
    <source>
        <strain evidence="2 3">22511_23_Filter</strain>
    </source>
</reference>
<dbReference type="RefSeq" id="WP_160837202.1">
    <property type="nucleotide sequence ID" value="NZ_WMET01000002.1"/>
</dbReference>
<accession>A0A845DVY1</accession>
<proteinExistence type="predicted"/>
<evidence type="ECO:0000313" key="3">
    <source>
        <dbReference type="Proteomes" id="UP000460949"/>
    </source>
</evidence>
<dbReference type="AlphaFoldDB" id="A0A845DVY1"/>